<dbReference type="Gene3D" id="2.60.120.10">
    <property type="entry name" value="Jelly Rolls"/>
    <property type="match status" value="1"/>
</dbReference>
<name>A0A6S7BE08_9BURK</name>
<dbReference type="InterPro" id="IPR018060">
    <property type="entry name" value="HTH_AraC"/>
</dbReference>
<dbReference type="PROSITE" id="PS01124">
    <property type="entry name" value="HTH_ARAC_FAMILY_2"/>
    <property type="match status" value="1"/>
</dbReference>
<evidence type="ECO:0000259" key="4">
    <source>
        <dbReference type="PROSITE" id="PS01124"/>
    </source>
</evidence>
<dbReference type="Pfam" id="PF07883">
    <property type="entry name" value="Cupin_2"/>
    <property type="match status" value="1"/>
</dbReference>
<feature type="domain" description="HTH araC/xylS-type" evidence="4">
    <location>
        <begin position="242"/>
        <end position="341"/>
    </location>
</feature>
<dbReference type="PRINTS" id="PR00032">
    <property type="entry name" value="HTHARAC"/>
</dbReference>
<dbReference type="SUPFAM" id="SSF46689">
    <property type="entry name" value="Homeodomain-like"/>
    <property type="match status" value="2"/>
</dbReference>
<dbReference type="SMART" id="SM00342">
    <property type="entry name" value="HTH_ARAC"/>
    <property type="match status" value="1"/>
</dbReference>
<keyword evidence="3" id="KW-0804">Transcription</keyword>
<dbReference type="RefSeq" id="WP_175106739.1">
    <property type="nucleotide sequence ID" value="NZ_CADIKM010000025.1"/>
</dbReference>
<dbReference type="PANTHER" id="PTHR43280">
    <property type="entry name" value="ARAC-FAMILY TRANSCRIPTIONAL REGULATOR"/>
    <property type="match status" value="1"/>
</dbReference>
<sequence length="347" mass="39330">MRNPPVIIATDNRRPSVFRQPDSMMYADNCRELQAAALRGETDLHAWTRGSYPGQSLGDKLPGICTVGFWDAKYKQSWGLKRHCNEGFKIAYLARGNLNLIVDDKVYELEQGQFIVIRPWQLHSIGNPVVGPSRLLWMILDAGLRRPSEPLRWPGWMVFSDNEGESLGCMLTQNNQPVWDGGAALCRAFEAIPMILLTRTPEDGETRLKVAINAIMVGLLDRMLEQAPKLDPDLSTSQHTVAIFLRRLAFALREDWTLESMAKECGLSRTRFSEYCKRLTNMTPRQYLQHLRLEEASRLLKMPGRSSITQIAFSCGFNSSQYFSNAFRKRYGHAPNAAGSRSMEVSL</sequence>
<keyword evidence="1" id="KW-0805">Transcription regulation</keyword>
<dbReference type="InterPro" id="IPR009057">
    <property type="entry name" value="Homeodomain-like_sf"/>
</dbReference>
<protein>
    <submittedName>
        <fullName evidence="5">HTH-type transcriptional activator RhaS</fullName>
    </submittedName>
</protein>
<evidence type="ECO:0000256" key="1">
    <source>
        <dbReference type="ARBA" id="ARBA00023015"/>
    </source>
</evidence>
<gene>
    <name evidence="5" type="primary">rhaS_7</name>
    <name evidence="5" type="ORF">LMG28138_04209</name>
</gene>
<dbReference type="InterPro" id="IPR020449">
    <property type="entry name" value="Tscrpt_reg_AraC-type_HTH"/>
</dbReference>
<dbReference type="InterPro" id="IPR018062">
    <property type="entry name" value="HTH_AraC-typ_CS"/>
</dbReference>
<dbReference type="InterPro" id="IPR013096">
    <property type="entry name" value="Cupin_2"/>
</dbReference>
<dbReference type="Pfam" id="PF12833">
    <property type="entry name" value="HTH_18"/>
    <property type="match status" value="1"/>
</dbReference>
<keyword evidence="6" id="KW-1185">Reference proteome</keyword>
<evidence type="ECO:0000313" key="5">
    <source>
        <dbReference type="EMBL" id="CAB3797198.1"/>
    </source>
</evidence>
<evidence type="ECO:0000256" key="2">
    <source>
        <dbReference type="ARBA" id="ARBA00023125"/>
    </source>
</evidence>
<proteinExistence type="predicted"/>
<dbReference type="GO" id="GO:0043565">
    <property type="term" value="F:sequence-specific DNA binding"/>
    <property type="evidence" value="ECO:0007669"/>
    <property type="project" value="InterPro"/>
</dbReference>
<dbReference type="InterPro" id="IPR011051">
    <property type="entry name" value="RmlC_Cupin_sf"/>
</dbReference>
<dbReference type="InterPro" id="IPR014710">
    <property type="entry name" value="RmlC-like_jellyroll"/>
</dbReference>
<dbReference type="PROSITE" id="PS00041">
    <property type="entry name" value="HTH_ARAC_FAMILY_1"/>
    <property type="match status" value="1"/>
</dbReference>
<evidence type="ECO:0000256" key="3">
    <source>
        <dbReference type="ARBA" id="ARBA00023163"/>
    </source>
</evidence>
<organism evidence="5 6">
    <name type="scientific">Pararobbsia alpina</name>
    <dbReference type="NCBI Taxonomy" id="621374"/>
    <lineage>
        <taxon>Bacteria</taxon>
        <taxon>Pseudomonadati</taxon>
        <taxon>Pseudomonadota</taxon>
        <taxon>Betaproteobacteria</taxon>
        <taxon>Burkholderiales</taxon>
        <taxon>Burkholderiaceae</taxon>
        <taxon>Pararobbsia</taxon>
    </lineage>
</organism>
<dbReference type="CDD" id="cd02208">
    <property type="entry name" value="cupin_RmlC-like"/>
    <property type="match status" value="1"/>
</dbReference>
<dbReference type="EMBL" id="CADIKM010000025">
    <property type="protein sequence ID" value="CAB3797198.1"/>
    <property type="molecule type" value="Genomic_DNA"/>
</dbReference>
<keyword evidence="2" id="KW-0238">DNA-binding</keyword>
<dbReference type="PANTHER" id="PTHR43280:SF2">
    <property type="entry name" value="HTH-TYPE TRANSCRIPTIONAL REGULATOR EXSA"/>
    <property type="match status" value="1"/>
</dbReference>
<dbReference type="GO" id="GO:0003700">
    <property type="term" value="F:DNA-binding transcription factor activity"/>
    <property type="evidence" value="ECO:0007669"/>
    <property type="project" value="InterPro"/>
</dbReference>
<dbReference type="AlphaFoldDB" id="A0A6S7BE08"/>
<accession>A0A6S7BE08</accession>
<reference evidence="5 6" key="1">
    <citation type="submission" date="2020-04" db="EMBL/GenBank/DDBJ databases">
        <authorList>
            <person name="De Canck E."/>
        </authorList>
    </citation>
    <scope>NUCLEOTIDE SEQUENCE [LARGE SCALE GENOMIC DNA]</scope>
    <source>
        <strain evidence="5 6">LMG 28138</strain>
    </source>
</reference>
<evidence type="ECO:0000313" key="6">
    <source>
        <dbReference type="Proteomes" id="UP000494115"/>
    </source>
</evidence>
<dbReference type="Proteomes" id="UP000494115">
    <property type="component" value="Unassembled WGS sequence"/>
</dbReference>
<dbReference type="Gene3D" id="1.10.10.60">
    <property type="entry name" value="Homeodomain-like"/>
    <property type="match status" value="2"/>
</dbReference>
<dbReference type="SUPFAM" id="SSF51182">
    <property type="entry name" value="RmlC-like cupins"/>
    <property type="match status" value="1"/>
</dbReference>